<evidence type="ECO:0000313" key="3">
    <source>
        <dbReference type="Proteomes" id="UP000886653"/>
    </source>
</evidence>
<feature type="region of interest" description="Disordered" evidence="1">
    <location>
        <begin position="22"/>
        <end position="74"/>
    </location>
</feature>
<sequence>MPDHGPATLPQPTAKHTIMAGPYPVFHSRHPSIQPYKKQPSPVSPPGRSCHPSPSLSGPLPRLPLPPPAPNTNTNSVSLTVSCTPNAVAGDHSYVAQCGHLHFPSQISHALTNQQVMNYGKLIINGVFNPQSPGTWYLH</sequence>
<gene>
    <name evidence="2" type="ORF">CROQUDRAFT_86813</name>
</gene>
<keyword evidence="3" id="KW-1185">Reference proteome</keyword>
<organism evidence="2 3">
    <name type="scientific">Cronartium quercuum f. sp. fusiforme G11</name>
    <dbReference type="NCBI Taxonomy" id="708437"/>
    <lineage>
        <taxon>Eukaryota</taxon>
        <taxon>Fungi</taxon>
        <taxon>Dikarya</taxon>
        <taxon>Basidiomycota</taxon>
        <taxon>Pucciniomycotina</taxon>
        <taxon>Pucciniomycetes</taxon>
        <taxon>Pucciniales</taxon>
        <taxon>Coleosporiaceae</taxon>
        <taxon>Cronartium</taxon>
    </lineage>
</organism>
<feature type="compositionally biased region" description="Pro residues" evidence="1">
    <location>
        <begin position="61"/>
        <end position="70"/>
    </location>
</feature>
<accession>A0A9P6NSX9</accession>
<dbReference type="AlphaFoldDB" id="A0A9P6NSX9"/>
<comment type="caution">
    <text evidence="2">The sequence shown here is derived from an EMBL/GenBank/DDBJ whole genome shotgun (WGS) entry which is preliminary data.</text>
</comment>
<name>A0A9P6NSX9_9BASI</name>
<protein>
    <submittedName>
        <fullName evidence="2">Uncharacterized protein</fullName>
    </submittedName>
</protein>
<evidence type="ECO:0000313" key="2">
    <source>
        <dbReference type="EMBL" id="KAG0151394.1"/>
    </source>
</evidence>
<proteinExistence type="predicted"/>
<reference evidence="2" key="1">
    <citation type="submission" date="2013-11" db="EMBL/GenBank/DDBJ databases">
        <title>Genome sequence of the fusiform rust pathogen reveals effectors for host alternation and coevolution with pine.</title>
        <authorList>
            <consortium name="DOE Joint Genome Institute"/>
            <person name="Smith K."/>
            <person name="Pendleton A."/>
            <person name="Kubisiak T."/>
            <person name="Anderson C."/>
            <person name="Salamov A."/>
            <person name="Aerts A."/>
            <person name="Riley R."/>
            <person name="Clum A."/>
            <person name="Lindquist E."/>
            <person name="Ence D."/>
            <person name="Campbell M."/>
            <person name="Kronenberg Z."/>
            <person name="Feau N."/>
            <person name="Dhillon B."/>
            <person name="Hamelin R."/>
            <person name="Burleigh J."/>
            <person name="Smith J."/>
            <person name="Yandell M."/>
            <person name="Nelson C."/>
            <person name="Grigoriev I."/>
            <person name="Davis J."/>
        </authorList>
    </citation>
    <scope>NUCLEOTIDE SEQUENCE</scope>
    <source>
        <strain evidence="2">G11</strain>
    </source>
</reference>
<dbReference type="EMBL" id="MU167213">
    <property type="protein sequence ID" value="KAG0151394.1"/>
    <property type="molecule type" value="Genomic_DNA"/>
</dbReference>
<evidence type="ECO:0000256" key="1">
    <source>
        <dbReference type="SAM" id="MobiDB-lite"/>
    </source>
</evidence>
<dbReference type="Proteomes" id="UP000886653">
    <property type="component" value="Unassembled WGS sequence"/>
</dbReference>